<feature type="non-terminal residue" evidence="2">
    <location>
        <position position="1"/>
    </location>
</feature>
<feature type="region of interest" description="Disordered" evidence="1">
    <location>
        <begin position="1"/>
        <end position="54"/>
    </location>
</feature>
<accession>A0AAE0LAU0</accession>
<evidence type="ECO:0000256" key="1">
    <source>
        <dbReference type="SAM" id="MobiDB-lite"/>
    </source>
</evidence>
<keyword evidence="3" id="KW-1185">Reference proteome</keyword>
<evidence type="ECO:0000313" key="3">
    <source>
        <dbReference type="Proteomes" id="UP001190700"/>
    </source>
</evidence>
<gene>
    <name evidence="2" type="ORF">CYMTET_13670</name>
</gene>
<name>A0AAE0LAU0_9CHLO</name>
<comment type="caution">
    <text evidence="2">The sequence shown here is derived from an EMBL/GenBank/DDBJ whole genome shotgun (WGS) entry which is preliminary data.</text>
</comment>
<evidence type="ECO:0000313" key="2">
    <source>
        <dbReference type="EMBL" id="KAK3278388.1"/>
    </source>
</evidence>
<reference evidence="2 3" key="1">
    <citation type="journal article" date="2015" name="Genome Biol. Evol.">
        <title>Comparative Genomics of a Bacterivorous Green Alga Reveals Evolutionary Causalities and Consequences of Phago-Mixotrophic Mode of Nutrition.</title>
        <authorList>
            <person name="Burns J.A."/>
            <person name="Paasch A."/>
            <person name="Narechania A."/>
            <person name="Kim E."/>
        </authorList>
    </citation>
    <scope>NUCLEOTIDE SEQUENCE [LARGE SCALE GENOMIC DNA]</scope>
    <source>
        <strain evidence="2 3">PLY_AMNH</strain>
    </source>
</reference>
<protein>
    <submittedName>
        <fullName evidence="2">Uncharacterized protein</fullName>
    </submittedName>
</protein>
<dbReference type="EMBL" id="LGRX02005478">
    <property type="protein sequence ID" value="KAK3278388.1"/>
    <property type="molecule type" value="Genomic_DNA"/>
</dbReference>
<dbReference type="AlphaFoldDB" id="A0AAE0LAU0"/>
<organism evidence="2 3">
    <name type="scientific">Cymbomonas tetramitiformis</name>
    <dbReference type="NCBI Taxonomy" id="36881"/>
    <lineage>
        <taxon>Eukaryota</taxon>
        <taxon>Viridiplantae</taxon>
        <taxon>Chlorophyta</taxon>
        <taxon>Pyramimonadophyceae</taxon>
        <taxon>Pyramimonadales</taxon>
        <taxon>Pyramimonadaceae</taxon>
        <taxon>Cymbomonas</taxon>
    </lineage>
</organism>
<dbReference type="Proteomes" id="UP001190700">
    <property type="component" value="Unassembled WGS sequence"/>
</dbReference>
<proteinExistence type="predicted"/>
<sequence length="117" mass="13293">REGAGCWPHLQQPSDGEFGGCGCGDWPFPQSQDPEPFSPAAGRVPLKRTTGVAAHTRGQWMSPLEMDQQSRNTTQEQLGALLQDPDYREWIIANQHRISVRLERSNLDDEEEHFYED</sequence>